<feature type="domain" description="DUF5643" evidence="3">
    <location>
        <begin position="265"/>
        <end position="354"/>
    </location>
</feature>
<keyword evidence="1" id="KW-0812">Transmembrane</keyword>
<feature type="transmembrane region" description="Helical" evidence="1">
    <location>
        <begin position="58"/>
        <end position="76"/>
    </location>
</feature>
<accession>A0A920CF19</accession>
<protein>
    <recommendedName>
        <fullName evidence="6">DUF4179 domain-containing protein</fullName>
    </recommendedName>
</protein>
<dbReference type="Pfam" id="PF18705">
    <property type="entry name" value="DUF5643"/>
    <property type="match status" value="1"/>
</dbReference>
<dbReference type="AlphaFoldDB" id="A0A920CF19"/>
<dbReference type="Pfam" id="PF13786">
    <property type="entry name" value="DUF4179"/>
    <property type="match status" value="1"/>
</dbReference>
<organism evidence="4 5">
    <name type="scientific">Paenibacillus albilobatus</name>
    <dbReference type="NCBI Taxonomy" id="2716884"/>
    <lineage>
        <taxon>Bacteria</taxon>
        <taxon>Bacillati</taxon>
        <taxon>Bacillota</taxon>
        <taxon>Bacilli</taxon>
        <taxon>Bacillales</taxon>
        <taxon>Paenibacillaceae</taxon>
        <taxon>Paenibacillus</taxon>
    </lineage>
</organism>
<evidence type="ECO:0008006" key="6">
    <source>
        <dbReference type="Google" id="ProtNLM"/>
    </source>
</evidence>
<feature type="domain" description="DUF4179" evidence="2">
    <location>
        <begin position="53"/>
        <end position="141"/>
    </location>
</feature>
<keyword evidence="5" id="KW-1185">Reference proteome</keyword>
<keyword evidence="1" id="KW-0472">Membrane</keyword>
<proteinExistence type="predicted"/>
<evidence type="ECO:0000259" key="2">
    <source>
        <dbReference type="Pfam" id="PF13786"/>
    </source>
</evidence>
<evidence type="ECO:0000313" key="5">
    <source>
        <dbReference type="Proteomes" id="UP000679779"/>
    </source>
</evidence>
<evidence type="ECO:0000313" key="4">
    <source>
        <dbReference type="EMBL" id="GIO34509.1"/>
    </source>
</evidence>
<comment type="caution">
    <text evidence="4">The sequence shown here is derived from an EMBL/GenBank/DDBJ whole genome shotgun (WGS) entry which is preliminary data.</text>
</comment>
<gene>
    <name evidence="4" type="ORF">J2TS6_56500</name>
</gene>
<dbReference type="RefSeq" id="WP_160044016.1">
    <property type="nucleotide sequence ID" value="NZ_BORQ01000010.1"/>
</dbReference>
<dbReference type="EMBL" id="BORQ01000010">
    <property type="protein sequence ID" value="GIO34509.1"/>
    <property type="molecule type" value="Genomic_DNA"/>
</dbReference>
<keyword evidence="1" id="KW-1133">Transmembrane helix</keyword>
<evidence type="ECO:0000256" key="1">
    <source>
        <dbReference type="SAM" id="Phobius"/>
    </source>
</evidence>
<dbReference type="InterPro" id="IPR040680">
    <property type="entry name" value="DUF5643"/>
</dbReference>
<reference evidence="4" key="1">
    <citation type="submission" date="2021-03" db="EMBL/GenBank/DDBJ databases">
        <title>Antimicrobial resistance genes in bacteria isolated from Japanese honey, and their potential for conferring macrolide and lincosamide resistance in the American foulbrood pathogen Paenibacillus larvae.</title>
        <authorList>
            <person name="Okamoto M."/>
            <person name="Kumagai M."/>
            <person name="Kanamori H."/>
            <person name="Takamatsu D."/>
        </authorList>
    </citation>
    <scope>NUCLEOTIDE SEQUENCE</scope>
    <source>
        <strain evidence="4">J2TS6</strain>
    </source>
</reference>
<dbReference type="Proteomes" id="UP000679779">
    <property type="component" value="Unassembled WGS sequence"/>
</dbReference>
<evidence type="ECO:0000259" key="3">
    <source>
        <dbReference type="Pfam" id="PF18705"/>
    </source>
</evidence>
<sequence>MSLFDLERELTQSGKKQIASEVPELIRRKQDEIYAALAELEEGTRPERDRQRKKAGKIIAAASAAALIAVMGSGFVSPAMAQTMKQIPVVGGIFKLADELGLRTAEEQGLVSNPEAYDEQDGTVLKIREVVFDGTLLSFSLQREGGDFHGGINDYKEVRSGGESNIVHEKGAIKDVEMFVDGVAMKDFPGASRPDLTWVQSADDDAVLFHVFNNGNGSTANSAHLPDEFSLTLKITLEGFKDPFAISLPVQKQADRVTVSSGEKKAWNGLSMTVKELEFSPVTTILRLEVHADHELTDAEKGTLLFEVVGKNGEKGNQIGGKGIYPDPKTETIDIVLDRFKEAPDSVTIKPYMPIFANPAATTGRFALDENGEIRKSFMQELSITVPIDRSRIDKLYNLQ</sequence>
<name>A0A920CF19_9BACL</name>
<dbReference type="InterPro" id="IPR025436">
    <property type="entry name" value="DUF4179"/>
</dbReference>